<comment type="caution">
    <text evidence="4">The sequence shown here is derived from an EMBL/GenBank/DDBJ whole genome shotgun (WGS) entry which is preliminary data.</text>
</comment>
<evidence type="ECO:0000256" key="1">
    <source>
        <dbReference type="ARBA" id="ARBA00022737"/>
    </source>
</evidence>
<keyword evidence="5" id="KW-1185">Reference proteome</keyword>
<feature type="repeat" description="PPR" evidence="2">
    <location>
        <begin position="188"/>
        <end position="222"/>
    </location>
</feature>
<dbReference type="Proteomes" id="UP000655225">
    <property type="component" value="Unassembled WGS sequence"/>
</dbReference>
<dbReference type="OrthoDB" id="185373at2759"/>
<evidence type="ECO:0000256" key="3">
    <source>
        <dbReference type="SAM" id="MobiDB-lite"/>
    </source>
</evidence>
<evidence type="ECO:0000313" key="5">
    <source>
        <dbReference type="Proteomes" id="UP000655225"/>
    </source>
</evidence>
<dbReference type="Gene3D" id="1.25.40.10">
    <property type="entry name" value="Tetratricopeptide repeat domain"/>
    <property type="match status" value="2"/>
</dbReference>
<evidence type="ECO:0000313" key="4">
    <source>
        <dbReference type="EMBL" id="KAF8409428.1"/>
    </source>
</evidence>
<dbReference type="PANTHER" id="PTHR47926:SF347">
    <property type="entry name" value="PENTATRICOPEPTIDE REPEAT-CONTAINING PROTEIN"/>
    <property type="match status" value="1"/>
</dbReference>
<name>A0A835DMD1_TETSI</name>
<dbReference type="InterPro" id="IPR046960">
    <property type="entry name" value="PPR_At4g14850-like_plant"/>
</dbReference>
<dbReference type="Pfam" id="PF01535">
    <property type="entry name" value="PPR"/>
    <property type="match status" value="4"/>
</dbReference>
<gene>
    <name evidence="4" type="ORF">HHK36_005504</name>
</gene>
<evidence type="ECO:0008006" key="6">
    <source>
        <dbReference type="Google" id="ProtNLM"/>
    </source>
</evidence>
<dbReference type="PROSITE" id="PS51375">
    <property type="entry name" value="PPR"/>
    <property type="match status" value="1"/>
</dbReference>
<proteinExistence type="predicted"/>
<feature type="region of interest" description="Disordered" evidence="3">
    <location>
        <begin position="86"/>
        <end position="111"/>
    </location>
</feature>
<dbReference type="InterPro" id="IPR011990">
    <property type="entry name" value="TPR-like_helical_dom_sf"/>
</dbReference>
<evidence type="ECO:0000256" key="2">
    <source>
        <dbReference type="PROSITE-ProRule" id="PRU00708"/>
    </source>
</evidence>
<feature type="compositionally biased region" description="Low complexity" evidence="3">
    <location>
        <begin position="86"/>
        <end position="99"/>
    </location>
</feature>
<accession>A0A835DMD1</accession>
<dbReference type="GO" id="GO:0009451">
    <property type="term" value="P:RNA modification"/>
    <property type="evidence" value="ECO:0007669"/>
    <property type="project" value="InterPro"/>
</dbReference>
<protein>
    <recommendedName>
        <fullName evidence="6">Pentatricopeptide repeat-containing protein</fullName>
    </recommendedName>
</protein>
<reference evidence="4 5" key="1">
    <citation type="submission" date="2020-04" db="EMBL/GenBank/DDBJ databases">
        <title>Plant Genome Project.</title>
        <authorList>
            <person name="Zhang R.-G."/>
        </authorList>
    </citation>
    <scope>NUCLEOTIDE SEQUENCE [LARGE SCALE GENOMIC DNA]</scope>
    <source>
        <strain evidence="4">YNK0</strain>
        <tissue evidence="4">Leaf</tissue>
    </source>
</reference>
<dbReference type="PANTHER" id="PTHR47926">
    <property type="entry name" value="PENTATRICOPEPTIDE REPEAT-CONTAINING PROTEIN"/>
    <property type="match status" value="1"/>
</dbReference>
<dbReference type="AlphaFoldDB" id="A0A835DMD1"/>
<sequence>MERLNADLYLQNCYMIQENERLWKKAELLNQENQAIGCLGCFTKATPIIAVDEPSKGLKIQGWTVKEPSISEDFWSTSTCEMDNSAVQSQRSVSSSSTSNQILDHHSGTGSQNNPSEFVFFSGIRLGSSGLEIEGLRTRYNRVIEHSIAIKLGFLPETKLYNHLLNLYSKSSDFISARMVFDEMPNINLVSYSTLIYGYSQSGTLQSALNLMPHLQKQALIPNQFVFPSLILACLKLKWVNEGKKIHAQTIVSDLESDPFVKTSIIDIYSKLEDLGSAVSVFSSSPQTGDPVMYNSMIFGLVSFGYYEEELELFAEARRDINLKLTEFTFGSLIKACSNLGRQVGEQIHSFRVKMGFDSDRFVGTSLIDMYGKLSDMESSKKIFQSIPIVDLALYNSMIVGFSNNDL</sequence>
<organism evidence="4 5">
    <name type="scientific">Tetracentron sinense</name>
    <name type="common">Spur-leaf</name>
    <dbReference type="NCBI Taxonomy" id="13715"/>
    <lineage>
        <taxon>Eukaryota</taxon>
        <taxon>Viridiplantae</taxon>
        <taxon>Streptophyta</taxon>
        <taxon>Embryophyta</taxon>
        <taxon>Tracheophyta</taxon>
        <taxon>Spermatophyta</taxon>
        <taxon>Magnoliopsida</taxon>
        <taxon>Trochodendrales</taxon>
        <taxon>Trochodendraceae</taxon>
        <taxon>Tetracentron</taxon>
    </lineage>
</organism>
<dbReference type="InterPro" id="IPR002885">
    <property type="entry name" value="PPR_rpt"/>
</dbReference>
<dbReference type="GO" id="GO:0003723">
    <property type="term" value="F:RNA binding"/>
    <property type="evidence" value="ECO:0007669"/>
    <property type="project" value="InterPro"/>
</dbReference>
<dbReference type="EMBL" id="JABCRI010000003">
    <property type="protein sequence ID" value="KAF8409428.1"/>
    <property type="molecule type" value="Genomic_DNA"/>
</dbReference>
<keyword evidence="1" id="KW-0677">Repeat</keyword>